<organism evidence="1 2">
    <name type="scientific">Panagrolaimus sp. ES5</name>
    <dbReference type="NCBI Taxonomy" id="591445"/>
    <lineage>
        <taxon>Eukaryota</taxon>
        <taxon>Metazoa</taxon>
        <taxon>Ecdysozoa</taxon>
        <taxon>Nematoda</taxon>
        <taxon>Chromadorea</taxon>
        <taxon>Rhabditida</taxon>
        <taxon>Tylenchina</taxon>
        <taxon>Panagrolaimomorpha</taxon>
        <taxon>Panagrolaimoidea</taxon>
        <taxon>Panagrolaimidae</taxon>
        <taxon>Panagrolaimus</taxon>
    </lineage>
</organism>
<reference evidence="2" key="1">
    <citation type="submission" date="2022-11" db="UniProtKB">
        <authorList>
            <consortium name="WormBaseParasite"/>
        </authorList>
    </citation>
    <scope>IDENTIFICATION</scope>
</reference>
<name>A0AC34GTZ3_9BILA</name>
<proteinExistence type="predicted"/>
<sequence>MDANNQSKPKLSKMNKNDSSRDSRVADSQLELSRSEESSSDEEEKQQQQQRLSPSVKNQQNSDDKELKNEQEVVEGGVEEKEREVEDEKMEVDEEIIPAEENTIHEDAEMETVEINNDDNEKIEDGFEIVNEVDCKPLIAASPKFNAEILFEDSEPDEQFLIEKRLPTIEHKRELENACKFFAESQKPSVSTAVKQAFKIQSVSNAKFPRLELPVNNKNVKAKRWVKRTHVRHDGMKRYKWEREIDEFINDSAIFARNPEHKDLLNLSDDEYNIYFRKLDLEQIPPEDSAEDRKTWPKEIADSKRGWTLEETRYLIGLYHRYTIRWPIIADQYNFKGLQRSLFEIKTRFFFVFDLMCFVRDKRHLMSDYDPEVEYAERKRREISFRITPKTQNRISMLEKEFMQISPADLEPPPRPPPVPELPAAAVQKSITTGRSSSSVPPSRMPSVPKFATRANLDQSIDYNKKIEAAADISFLRFFNSQTSGPHLRSQEYKLVSNVNPKKRANIENVIEGLGLLRRTVYNERIAKFYTKLSTNINIISELKAVYGIASAECIALHNEYCEKSNSQIKCEIPPMPQSSENGKPSICSLAEAPGQNSLNRKRF</sequence>
<accession>A0AC34GTZ3</accession>
<protein>
    <submittedName>
        <fullName evidence="2">Myb-like domain-containing protein</fullName>
    </submittedName>
</protein>
<evidence type="ECO:0000313" key="1">
    <source>
        <dbReference type="Proteomes" id="UP000887579"/>
    </source>
</evidence>
<dbReference type="Proteomes" id="UP000887579">
    <property type="component" value="Unplaced"/>
</dbReference>
<dbReference type="WBParaSite" id="ES5_v2.g8268.t1">
    <property type="protein sequence ID" value="ES5_v2.g8268.t1"/>
    <property type="gene ID" value="ES5_v2.g8268"/>
</dbReference>
<evidence type="ECO:0000313" key="2">
    <source>
        <dbReference type="WBParaSite" id="ES5_v2.g8268.t1"/>
    </source>
</evidence>